<name>A0ABW3SJP3_9BACT</name>
<reference evidence="2" key="1">
    <citation type="journal article" date="2019" name="Int. J. Syst. Evol. Microbiol.">
        <title>The Global Catalogue of Microorganisms (GCM) 10K type strain sequencing project: providing services to taxonomists for standard genome sequencing and annotation.</title>
        <authorList>
            <consortium name="The Broad Institute Genomics Platform"/>
            <consortium name="The Broad Institute Genome Sequencing Center for Infectious Disease"/>
            <person name="Wu L."/>
            <person name="Ma J."/>
        </authorList>
    </citation>
    <scope>NUCLEOTIDE SEQUENCE [LARGE SCALE GENOMIC DNA]</scope>
    <source>
        <strain evidence="2">JCM 31319</strain>
    </source>
</reference>
<dbReference type="RefSeq" id="WP_377522372.1">
    <property type="nucleotide sequence ID" value="NZ_JBHTLD010000007.1"/>
</dbReference>
<evidence type="ECO:0000313" key="1">
    <source>
        <dbReference type="EMBL" id="MFD1184878.1"/>
    </source>
</evidence>
<dbReference type="Proteomes" id="UP001597094">
    <property type="component" value="Unassembled WGS sequence"/>
</dbReference>
<dbReference type="EMBL" id="JBHTLD010000007">
    <property type="protein sequence ID" value="MFD1184878.1"/>
    <property type="molecule type" value="Genomic_DNA"/>
</dbReference>
<gene>
    <name evidence="1" type="ORF">ACFQ2O_01585</name>
</gene>
<accession>A0ABW3SJP3</accession>
<organism evidence="1 2">
    <name type="scientific">Pontibacter rugosus</name>
    <dbReference type="NCBI Taxonomy" id="1745966"/>
    <lineage>
        <taxon>Bacteria</taxon>
        <taxon>Pseudomonadati</taxon>
        <taxon>Bacteroidota</taxon>
        <taxon>Cytophagia</taxon>
        <taxon>Cytophagales</taxon>
        <taxon>Hymenobacteraceae</taxon>
        <taxon>Pontibacter</taxon>
    </lineage>
</organism>
<evidence type="ECO:0000313" key="2">
    <source>
        <dbReference type="Proteomes" id="UP001597094"/>
    </source>
</evidence>
<proteinExistence type="predicted"/>
<comment type="caution">
    <text evidence="1">The sequence shown here is derived from an EMBL/GenBank/DDBJ whole genome shotgun (WGS) entry which is preliminary data.</text>
</comment>
<keyword evidence="2" id="KW-1185">Reference proteome</keyword>
<sequence length="63" mass="6873">MERLNPSPIARFYDARGILVWECKKDAKYELANGSKAINKGAASGVLLVAGQQIDSLTYNTSK</sequence>
<protein>
    <submittedName>
        <fullName evidence="1">Uncharacterized protein</fullName>
    </submittedName>
</protein>